<evidence type="ECO:0000256" key="1">
    <source>
        <dbReference type="SAM" id="Phobius"/>
    </source>
</evidence>
<evidence type="ECO:0000313" key="2">
    <source>
        <dbReference type="EMBL" id="EFB91333.1"/>
    </source>
</evidence>
<reference evidence="2 3" key="1">
    <citation type="submission" date="2009-12" db="EMBL/GenBank/DDBJ databases">
        <authorList>
            <person name="Shrivastava S."/>
            <person name="Madupu R."/>
            <person name="Durkin A.S."/>
            <person name="Torralba M."/>
            <person name="Methe B."/>
            <person name="Sutton G.G."/>
            <person name="Strausberg R.L."/>
            <person name="Nelson K.E."/>
        </authorList>
    </citation>
    <scope>NUCLEOTIDE SEQUENCE [LARGE SCALE GENOMIC DNA]</scope>
    <source>
        <strain evidence="2 3">W5455</strain>
    </source>
</reference>
<dbReference type="Proteomes" id="UP000006462">
    <property type="component" value="Unassembled WGS sequence"/>
</dbReference>
<keyword evidence="1" id="KW-1133">Transmembrane helix</keyword>
<accession>A0ABM9ZWU0</accession>
<organism evidence="2 3">
    <name type="scientific">Pyramidobacter piscolens W5455</name>
    <dbReference type="NCBI Taxonomy" id="352165"/>
    <lineage>
        <taxon>Bacteria</taxon>
        <taxon>Thermotogati</taxon>
        <taxon>Synergistota</taxon>
        <taxon>Synergistia</taxon>
        <taxon>Synergistales</taxon>
        <taxon>Dethiosulfovibrionaceae</taxon>
        <taxon>Pyramidobacter</taxon>
    </lineage>
</organism>
<protein>
    <submittedName>
        <fullName evidence="2">Uncharacterized protein</fullName>
    </submittedName>
</protein>
<dbReference type="EMBL" id="ADFP01000046">
    <property type="protein sequence ID" value="EFB91333.1"/>
    <property type="molecule type" value="Genomic_DNA"/>
</dbReference>
<evidence type="ECO:0000313" key="3">
    <source>
        <dbReference type="Proteomes" id="UP000006462"/>
    </source>
</evidence>
<feature type="transmembrane region" description="Helical" evidence="1">
    <location>
        <begin position="12"/>
        <end position="38"/>
    </location>
</feature>
<keyword evidence="1" id="KW-0472">Membrane</keyword>
<sequence length="63" mass="7331">MEAIHEAQWCRFFMEICALLGGVGLSLSLLYEVALPVLRQCVAKRRARRFAARPERWRQVTEP</sequence>
<comment type="caution">
    <text evidence="2">The sequence shown here is derived from an EMBL/GenBank/DDBJ whole genome shotgun (WGS) entry which is preliminary data.</text>
</comment>
<keyword evidence="3" id="KW-1185">Reference proteome</keyword>
<dbReference type="RefSeq" id="WP_009164232.1">
    <property type="nucleotide sequence ID" value="NZ_ADFP01000046.1"/>
</dbReference>
<keyword evidence="1" id="KW-0812">Transmembrane</keyword>
<gene>
    <name evidence="2" type="ORF">HMPREF7215_2769</name>
</gene>
<proteinExistence type="predicted"/>
<name>A0ABM9ZWU0_9BACT</name>